<evidence type="ECO:0000259" key="1">
    <source>
        <dbReference type="Pfam" id="PF13577"/>
    </source>
</evidence>
<dbReference type="InterPro" id="IPR032710">
    <property type="entry name" value="NTF2-like_dom_sf"/>
</dbReference>
<dbReference type="AlphaFoldDB" id="A0A1E3RHC8"/>
<evidence type="ECO:0000313" key="2">
    <source>
        <dbReference type="EMBL" id="ODQ89263.1"/>
    </source>
</evidence>
<name>A0A1E3RHC8_MYCFV</name>
<feature type="domain" description="SnoaL-like" evidence="1">
    <location>
        <begin position="5"/>
        <end position="132"/>
    </location>
</feature>
<reference evidence="3" key="1">
    <citation type="submission" date="2016-09" db="EMBL/GenBank/DDBJ databases">
        <authorList>
            <person name="Greninger A.L."/>
            <person name="Jerome K.R."/>
            <person name="Mcnair B."/>
            <person name="Wallis C."/>
            <person name="Fang F."/>
        </authorList>
    </citation>
    <scope>NUCLEOTIDE SEQUENCE [LARGE SCALE GENOMIC DNA]</scope>
    <source>
        <strain evidence="3">M6</strain>
    </source>
</reference>
<accession>A0A1E3RHC8</accession>
<dbReference type="RefSeq" id="WP_069414391.1">
    <property type="nucleotide sequence ID" value="NZ_JACKUL010000020.1"/>
</dbReference>
<dbReference type="OrthoDB" id="4743474at2"/>
<dbReference type="Pfam" id="PF13577">
    <property type="entry name" value="SnoaL_4"/>
    <property type="match status" value="1"/>
</dbReference>
<keyword evidence="3" id="KW-1185">Reference proteome</keyword>
<proteinExistence type="predicted"/>
<dbReference type="STRING" id="1776.BHQ18_14820"/>
<organism evidence="2 3">
    <name type="scientific">Mycolicibacterium flavescens</name>
    <name type="common">Mycobacterium flavescens</name>
    <dbReference type="NCBI Taxonomy" id="1776"/>
    <lineage>
        <taxon>Bacteria</taxon>
        <taxon>Bacillati</taxon>
        <taxon>Actinomycetota</taxon>
        <taxon>Actinomycetes</taxon>
        <taxon>Mycobacteriales</taxon>
        <taxon>Mycobacteriaceae</taxon>
        <taxon>Mycolicibacterium</taxon>
    </lineage>
</organism>
<comment type="caution">
    <text evidence="2">The sequence shown here is derived from an EMBL/GenBank/DDBJ whole genome shotgun (WGS) entry which is preliminary data.</text>
</comment>
<dbReference type="EMBL" id="MIHA01000010">
    <property type="protein sequence ID" value="ODQ89263.1"/>
    <property type="molecule type" value="Genomic_DNA"/>
</dbReference>
<dbReference type="Proteomes" id="UP000094053">
    <property type="component" value="Unassembled WGS sequence"/>
</dbReference>
<protein>
    <submittedName>
        <fullName evidence="2">Polyketide cyclase</fullName>
    </submittedName>
</protein>
<dbReference type="InterPro" id="IPR037401">
    <property type="entry name" value="SnoaL-like"/>
</dbReference>
<dbReference type="SUPFAM" id="SSF54427">
    <property type="entry name" value="NTF2-like"/>
    <property type="match status" value="1"/>
</dbReference>
<gene>
    <name evidence="2" type="ORF">BHQ18_14820</name>
</gene>
<sequence length="149" mass="16693">MTLDELLAREGVRDTYARYNHAGDRGRLEELADCFAADGVLEVRNRFTATGRDEIVDSLKSVSGELTHHEPPPGTRHIVRHYVANLLFTDVSATRVESTAYYVVFLADAADHWGRYRDVLVPVDGRWLFAHRLVTVDGGRAESLALLRG</sequence>
<evidence type="ECO:0000313" key="3">
    <source>
        <dbReference type="Proteomes" id="UP000094053"/>
    </source>
</evidence>
<dbReference type="Gene3D" id="3.10.450.50">
    <property type="match status" value="1"/>
</dbReference>